<dbReference type="InterPro" id="IPR032781">
    <property type="entry name" value="ABC_tran_Xtn"/>
</dbReference>
<comment type="caution">
    <text evidence="5">The sequence shown here is derived from an EMBL/GenBank/DDBJ whole genome shotgun (WGS) entry which is preliminary data.</text>
</comment>
<feature type="domain" description="ABC transporter" evidence="4">
    <location>
        <begin position="287"/>
        <end position="502"/>
    </location>
</feature>
<sequence length="612" mass="70465">MRNKMIRFEKISKSYGKQCLFDQISFKINAKERIGLVGRNGHGKTTMLRMITNQALPDSGQVVIPKHYRVGYVSQHISFSANTVLEEGMQGLSAQERDHYWKVEKVLAGLGFSHTDMSRHPSEFSGGFQVRLNLAKALVSEPDLLLLDEPTNYLDITSIRWIEQFLNHWPRELLLITHDRNFMDRVITHVLAIHRKNVRKIQGNTEKLYTQIAQDEEIYEKTRLNDERKQKELEQFISRFRAKARLANLVQSRVKTLAKMEKRDKLESIKDLAFSFRYQPISAKYVMHVDNISFSYTQRPMINKLTLHIQKRDRICIIGPNGRGKTTLLKLLAQSLPPHEGTVTFHPKTIVKYYEQTNVQTLIDTRTVEAEIMADYMDQDRQQVRNICGAMMFEGDDALKKIQVLSGGEKARVLLGKILASPANLLLLDEPTNHLDMTSCDALLDAIDQFEGAVIMVTHNEMFLNAISKRLIVFQDDSPYVFEGDYELFLEKKGWTDEVSWVSNTKDQAHSEKKQVRKLSKKQRAELVQQRSREITPIKKKIATIEDQIIQKETELKQHNANMQVASEAGDSQKIVQLGKDIHAVQSAIDQLFDQLEEATMRLEKAEESIKV</sequence>
<dbReference type="FunFam" id="3.40.50.300:FF:000011">
    <property type="entry name" value="Putative ABC transporter ATP-binding component"/>
    <property type="match status" value="1"/>
</dbReference>
<dbReference type="PROSITE" id="PS50893">
    <property type="entry name" value="ABC_TRANSPORTER_2"/>
    <property type="match status" value="2"/>
</dbReference>
<dbReference type="Pfam" id="PF12848">
    <property type="entry name" value="ABC_tran_Xtn"/>
    <property type="match status" value="1"/>
</dbReference>
<reference evidence="6" key="1">
    <citation type="submission" date="2012-11" db="EMBL/GenBank/DDBJ databases">
        <authorList>
            <person name="Lucero-Rivera Y.E."/>
            <person name="Tovar-Ramirez D."/>
        </authorList>
    </citation>
    <scope>NUCLEOTIDE SEQUENCE [LARGE SCALE GENOMIC DNA]</scope>
    <source>
        <strain evidence="6">Araruama</strain>
    </source>
</reference>
<dbReference type="PANTHER" id="PTHR42855:SF2">
    <property type="entry name" value="DRUG RESISTANCE ABC TRANSPORTER,ATP-BINDING PROTEIN"/>
    <property type="match status" value="1"/>
</dbReference>
<evidence type="ECO:0000256" key="1">
    <source>
        <dbReference type="ARBA" id="ARBA00022741"/>
    </source>
</evidence>
<name>A0A1V1PIK6_9BACT</name>
<dbReference type="InterPro" id="IPR003593">
    <property type="entry name" value="AAA+_ATPase"/>
</dbReference>
<feature type="coiled-coil region" evidence="3">
    <location>
        <begin position="502"/>
        <end position="609"/>
    </location>
</feature>
<proteinExistence type="predicted"/>
<keyword evidence="1" id="KW-0547">Nucleotide-binding</keyword>
<feature type="domain" description="ABC transporter" evidence="4">
    <location>
        <begin position="6"/>
        <end position="220"/>
    </location>
</feature>
<accession>A0A1V1PIK6</accession>
<dbReference type="InterPro" id="IPR003439">
    <property type="entry name" value="ABC_transporter-like_ATP-bd"/>
</dbReference>
<keyword evidence="3" id="KW-0175">Coiled coil</keyword>
<dbReference type="Gene3D" id="3.40.50.300">
    <property type="entry name" value="P-loop containing nucleotide triphosphate hydrolases"/>
    <property type="match status" value="2"/>
</dbReference>
<dbReference type="SUPFAM" id="SSF52540">
    <property type="entry name" value="P-loop containing nucleoside triphosphate hydrolases"/>
    <property type="match status" value="2"/>
</dbReference>
<evidence type="ECO:0000256" key="3">
    <source>
        <dbReference type="SAM" id="Coils"/>
    </source>
</evidence>
<dbReference type="GO" id="GO:0005524">
    <property type="term" value="F:ATP binding"/>
    <property type="evidence" value="ECO:0007669"/>
    <property type="project" value="UniProtKB-KW"/>
</dbReference>
<evidence type="ECO:0000256" key="2">
    <source>
        <dbReference type="ARBA" id="ARBA00022840"/>
    </source>
</evidence>
<dbReference type="CDD" id="cd03221">
    <property type="entry name" value="ABCF_EF-3"/>
    <property type="match status" value="2"/>
</dbReference>
<dbReference type="EMBL" id="ATBP01000001">
    <property type="protein sequence ID" value="ETR74707.1"/>
    <property type="molecule type" value="Genomic_DNA"/>
</dbReference>
<dbReference type="InterPro" id="IPR017871">
    <property type="entry name" value="ABC_transporter-like_CS"/>
</dbReference>
<dbReference type="InterPro" id="IPR027417">
    <property type="entry name" value="P-loop_NTPase"/>
</dbReference>
<dbReference type="GO" id="GO:0016887">
    <property type="term" value="F:ATP hydrolysis activity"/>
    <property type="evidence" value="ECO:0007669"/>
    <property type="project" value="InterPro"/>
</dbReference>
<dbReference type="PANTHER" id="PTHR42855">
    <property type="entry name" value="ABC TRANSPORTER ATP-BINDING SUBUNIT"/>
    <property type="match status" value="1"/>
</dbReference>
<dbReference type="AlphaFoldDB" id="A0A1V1PIK6"/>
<dbReference type="PROSITE" id="PS00211">
    <property type="entry name" value="ABC_TRANSPORTER_1"/>
    <property type="match status" value="1"/>
</dbReference>
<evidence type="ECO:0000313" key="6">
    <source>
        <dbReference type="Proteomes" id="UP000189670"/>
    </source>
</evidence>
<evidence type="ECO:0000313" key="5">
    <source>
        <dbReference type="EMBL" id="ETR74707.1"/>
    </source>
</evidence>
<dbReference type="SMART" id="SM00382">
    <property type="entry name" value="AAA"/>
    <property type="match status" value="2"/>
</dbReference>
<dbReference type="Proteomes" id="UP000189670">
    <property type="component" value="Unassembled WGS sequence"/>
</dbReference>
<dbReference type="Pfam" id="PF00005">
    <property type="entry name" value="ABC_tran"/>
    <property type="match status" value="2"/>
</dbReference>
<protein>
    <submittedName>
        <fullName evidence="5">ATP-binding cassette, sub-family F, member 3</fullName>
    </submittedName>
</protein>
<evidence type="ECO:0000259" key="4">
    <source>
        <dbReference type="PROSITE" id="PS50893"/>
    </source>
</evidence>
<organism evidence="5 6">
    <name type="scientific">Candidatus Magnetoglobus multicellularis str. Araruama</name>
    <dbReference type="NCBI Taxonomy" id="890399"/>
    <lineage>
        <taxon>Bacteria</taxon>
        <taxon>Pseudomonadati</taxon>
        <taxon>Thermodesulfobacteriota</taxon>
        <taxon>Desulfobacteria</taxon>
        <taxon>Desulfobacterales</taxon>
        <taxon>Desulfobacteraceae</taxon>
        <taxon>Candidatus Magnetoglobus</taxon>
    </lineage>
</organism>
<gene>
    <name evidence="5" type="ORF">OMM_00037</name>
</gene>
<keyword evidence="2 5" id="KW-0067">ATP-binding</keyword>
<dbReference type="InterPro" id="IPR051309">
    <property type="entry name" value="ABCF_ATPase"/>
</dbReference>